<evidence type="ECO:0000313" key="2">
    <source>
        <dbReference type="Proteomes" id="UP001497472"/>
    </source>
</evidence>
<dbReference type="Proteomes" id="UP001497472">
    <property type="component" value="Unassembled WGS sequence"/>
</dbReference>
<name>A0AAV1J3M6_9NEOP</name>
<keyword evidence="2" id="KW-1185">Reference proteome</keyword>
<protein>
    <recommendedName>
        <fullName evidence="3">Secreted protein</fullName>
    </recommendedName>
</protein>
<sequence length="92" mass="10287">MRIQLAIIWSSGAVHAQAHEFLNRYRTHGQLVRVDRGDRRCRLVGGSVTSSTSVAFAPDWSTRVISSNTFVLILRGSEVRFCVPSPPNTELF</sequence>
<organism evidence="1 2">
    <name type="scientific">Leptosia nina</name>
    <dbReference type="NCBI Taxonomy" id="320188"/>
    <lineage>
        <taxon>Eukaryota</taxon>
        <taxon>Metazoa</taxon>
        <taxon>Ecdysozoa</taxon>
        <taxon>Arthropoda</taxon>
        <taxon>Hexapoda</taxon>
        <taxon>Insecta</taxon>
        <taxon>Pterygota</taxon>
        <taxon>Neoptera</taxon>
        <taxon>Endopterygota</taxon>
        <taxon>Lepidoptera</taxon>
        <taxon>Glossata</taxon>
        <taxon>Ditrysia</taxon>
        <taxon>Papilionoidea</taxon>
        <taxon>Pieridae</taxon>
        <taxon>Pierinae</taxon>
        <taxon>Leptosia</taxon>
    </lineage>
</organism>
<gene>
    <name evidence="1" type="ORF">LNINA_LOCUS2847</name>
</gene>
<comment type="caution">
    <text evidence="1">The sequence shown here is derived from an EMBL/GenBank/DDBJ whole genome shotgun (WGS) entry which is preliminary data.</text>
</comment>
<dbReference type="AlphaFoldDB" id="A0AAV1J3M6"/>
<accession>A0AAV1J3M6</accession>
<evidence type="ECO:0008006" key="3">
    <source>
        <dbReference type="Google" id="ProtNLM"/>
    </source>
</evidence>
<reference evidence="1 2" key="1">
    <citation type="submission" date="2023-11" db="EMBL/GenBank/DDBJ databases">
        <authorList>
            <person name="Okamura Y."/>
        </authorList>
    </citation>
    <scope>NUCLEOTIDE SEQUENCE [LARGE SCALE GENOMIC DNA]</scope>
</reference>
<dbReference type="EMBL" id="CAVLEF010000004">
    <property type="protein sequence ID" value="CAK1543006.1"/>
    <property type="molecule type" value="Genomic_DNA"/>
</dbReference>
<evidence type="ECO:0000313" key="1">
    <source>
        <dbReference type="EMBL" id="CAK1543006.1"/>
    </source>
</evidence>
<proteinExistence type="predicted"/>